<evidence type="ECO:0008006" key="3">
    <source>
        <dbReference type="Google" id="ProtNLM"/>
    </source>
</evidence>
<gene>
    <name evidence="1" type="ORF">Pka01_04580</name>
</gene>
<protein>
    <recommendedName>
        <fullName evidence="3">Tetratricopeptide repeat protein</fullName>
    </recommendedName>
</protein>
<comment type="caution">
    <text evidence="1">The sequence shown here is derived from an EMBL/GenBank/DDBJ whole genome shotgun (WGS) entry which is preliminary data.</text>
</comment>
<evidence type="ECO:0000313" key="2">
    <source>
        <dbReference type="Proteomes" id="UP000630097"/>
    </source>
</evidence>
<keyword evidence="2" id="KW-1185">Reference proteome</keyword>
<proteinExistence type="predicted"/>
<evidence type="ECO:0000313" key="1">
    <source>
        <dbReference type="EMBL" id="GIG77331.1"/>
    </source>
</evidence>
<dbReference type="RefSeq" id="WP_203880806.1">
    <property type="nucleotide sequence ID" value="NZ_BAABHH010000001.1"/>
</dbReference>
<reference evidence="1 2" key="1">
    <citation type="submission" date="2021-01" db="EMBL/GenBank/DDBJ databases">
        <title>Whole genome shotgun sequence of Planotetraspora kaengkrachanensis NBRC 104272.</title>
        <authorList>
            <person name="Komaki H."/>
            <person name="Tamura T."/>
        </authorList>
    </citation>
    <scope>NUCLEOTIDE SEQUENCE [LARGE SCALE GENOMIC DNA]</scope>
    <source>
        <strain evidence="1 2">NBRC 104272</strain>
    </source>
</reference>
<dbReference type="Proteomes" id="UP000630097">
    <property type="component" value="Unassembled WGS sequence"/>
</dbReference>
<dbReference type="AlphaFoldDB" id="A0A8J3M1J7"/>
<organism evidence="1 2">
    <name type="scientific">Planotetraspora kaengkrachanensis</name>
    <dbReference type="NCBI Taxonomy" id="575193"/>
    <lineage>
        <taxon>Bacteria</taxon>
        <taxon>Bacillati</taxon>
        <taxon>Actinomycetota</taxon>
        <taxon>Actinomycetes</taxon>
        <taxon>Streptosporangiales</taxon>
        <taxon>Streptosporangiaceae</taxon>
        <taxon>Planotetraspora</taxon>
    </lineage>
</organism>
<sequence length="429" mass="45782">MESERRVRERVVTLDTEAKRRFAAGDVAGAVDRLQEACDLVRGMIGTGRPDRDVALQLGAMLYAIGEWERQRERFTEAVTALDEAESVYAELGPGAGQLVTDVVIRRARVHAHGDRPLSAVADAQRAVMDSLDRVDDVPRSPRRLDAARIVAHAAQVQHAVLGDPDLVVAAADWAIREVVSGFGPGGPLALTLADAQTLHIAAPLAALLHTAAGRTGPAEAATWFATVTGDDGFRVTDEAVADVLASQPSLATVLTHNDQQRYVDVLTAPPTEVRLLVPAQRVNHSVGAGYGAVLGELQFQTAMGADPSYERLCGLEAHALFAWASYRGDVNMRYQFAHFGVEWLSVLLNFGQRRGERGEWSAAVDAANWLTGVVGQLLPHAMIDGKVRDNVTAALDWQRAVYAAVGDASAVHGVEQAAAVVAAFGDGT</sequence>
<name>A0A8J3M1J7_9ACTN</name>
<dbReference type="EMBL" id="BONV01000001">
    <property type="protein sequence ID" value="GIG77331.1"/>
    <property type="molecule type" value="Genomic_DNA"/>
</dbReference>
<accession>A0A8J3M1J7</accession>